<dbReference type="FunFam" id="3.30.200.20:FF:000042">
    <property type="entry name" value="Aurora kinase A"/>
    <property type="match status" value="1"/>
</dbReference>
<evidence type="ECO:0000256" key="3">
    <source>
        <dbReference type="ARBA" id="ARBA00022741"/>
    </source>
</evidence>
<evidence type="ECO:0000259" key="7">
    <source>
        <dbReference type="PROSITE" id="PS50011"/>
    </source>
</evidence>
<sequence>MLVEQVADKLSSTILGTPIIKQQQPELKEENKQQILNVNNLCCDQGSSGDDRLPLTPHILVDNSKIEHVQNERAILMECHCDFIIRLHKTFRDSERVYMLMEYCPGGDLWTVLRSFLRLDEKKARYYCAAALEAFDYLHKRLIIYRDLKPENMLLDINGIPKLVDFGFAKRLPSEMDRAWTFCGTTEYVAPEVILGEGQDSAVDIWSLGIFLYEMLTGSPPFAASEPMLTYGAIIKGVQNLSWPRYISDNSRLLIFKLCRKNATQRLGYGHFDDLRKDICSESNILVEDEDEFEGFELSDLKTITTLGIGGFGRVNLVRHIDRDKVYALKILNKQHVKNKNQIEHVQNERAILMECHCDFIIRLHKTFRDSERVYMLMEYCPGGDLWTVLRSFLRLDEKKARYYCAAALEAFDYLHKRLIIYRDLKPENMLLDINGIPKLVDFGFAKRLPSEMDRAWTFCGTTEYVAPEVILGEGQDSGVDIWSLGIFLYEMLTGSPPFAASEPMLTYGAIIKGVQNLSWPRYISDNSRLLIFKLCRKNATQRLGYGHFDDLRKDIWFEGFDFTSFRNHSMRPPIRPKVLSLTDTRNFDRFSSTDDFACGSDDDGWDEDF</sequence>
<evidence type="ECO:0000256" key="5">
    <source>
        <dbReference type="ARBA" id="ARBA00022840"/>
    </source>
</evidence>
<keyword evidence="3 6" id="KW-0547">Nucleotide-binding</keyword>
<dbReference type="PANTHER" id="PTHR24353:SF91">
    <property type="match status" value="1"/>
</dbReference>
<keyword evidence="1" id="KW-0723">Serine/threonine-protein kinase</keyword>
<dbReference type="FunFam" id="1.10.510.10:FF:000465">
    <property type="entry name" value="Non-specific serine/threonine protein kinase"/>
    <property type="match status" value="2"/>
</dbReference>
<dbReference type="PROSITE" id="PS50011">
    <property type="entry name" value="PROTEIN_KINASE_DOM"/>
    <property type="match status" value="2"/>
</dbReference>
<dbReference type="InterPro" id="IPR011009">
    <property type="entry name" value="Kinase-like_dom_sf"/>
</dbReference>
<evidence type="ECO:0000313" key="10">
    <source>
        <dbReference type="WBParaSite" id="Minc3s00011g00702"/>
    </source>
</evidence>
<dbReference type="AlphaFoldDB" id="A0A914KH82"/>
<dbReference type="SUPFAM" id="SSF56112">
    <property type="entry name" value="Protein kinase-like (PK-like)"/>
    <property type="match status" value="2"/>
</dbReference>
<name>A0A914KH82_MELIC</name>
<feature type="binding site" evidence="6">
    <location>
        <position position="330"/>
    </location>
    <ligand>
        <name>ATP</name>
        <dbReference type="ChEBI" id="CHEBI:30616"/>
    </ligand>
</feature>
<feature type="domain" description="Protein kinase" evidence="7">
    <location>
        <begin position="1"/>
        <end position="287"/>
    </location>
</feature>
<dbReference type="InterPro" id="IPR000961">
    <property type="entry name" value="AGC-kinase_C"/>
</dbReference>
<dbReference type="InterPro" id="IPR017441">
    <property type="entry name" value="Protein_kinase_ATP_BS"/>
</dbReference>
<dbReference type="InterPro" id="IPR008271">
    <property type="entry name" value="Ser/Thr_kinase_AS"/>
</dbReference>
<dbReference type="PROSITE" id="PS00108">
    <property type="entry name" value="PROTEIN_KINASE_ST"/>
    <property type="match status" value="2"/>
</dbReference>
<dbReference type="PROSITE" id="PS00107">
    <property type="entry name" value="PROTEIN_KINASE_ATP"/>
    <property type="match status" value="1"/>
</dbReference>
<dbReference type="Gene3D" id="1.10.510.10">
    <property type="entry name" value="Transferase(Phosphotransferase) domain 1"/>
    <property type="match status" value="2"/>
</dbReference>
<dbReference type="Pfam" id="PF00069">
    <property type="entry name" value="Pkinase"/>
    <property type="match status" value="2"/>
</dbReference>
<accession>A0A914KH82</accession>
<evidence type="ECO:0000313" key="9">
    <source>
        <dbReference type="Proteomes" id="UP000887563"/>
    </source>
</evidence>
<dbReference type="PANTHER" id="PTHR24353">
    <property type="entry name" value="CYCLIC NUCLEOTIDE-DEPENDENT PROTEIN KINASE"/>
    <property type="match status" value="1"/>
</dbReference>
<keyword evidence="4" id="KW-0418">Kinase</keyword>
<organism evidence="9 10">
    <name type="scientific">Meloidogyne incognita</name>
    <name type="common">Southern root-knot nematode worm</name>
    <name type="synonym">Oxyuris incognita</name>
    <dbReference type="NCBI Taxonomy" id="6306"/>
    <lineage>
        <taxon>Eukaryota</taxon>
        <taxon>Metazoa</taxon>
        <taxon>Ecdysozoa</taxon>
        <taxon>Nematoda</taxon>
        <taxon>Chromadorea</taxon>
        <taxon>Rhabditida</taxon>
        <taxon>Tylenchina</taxon>
        <taxon>Tylenchomorpha</taxon>
        <taxon>Tylenchoidea</taxon>
        <taxon>Meloidogynidae</taxon>
        <taxon>Meloidogyninae</taxon>
        <taxon>Meloidogyne</taxon>
        <taxon>Meloidogyne incognita group</taxon>
    </lineage>
</organism>
<dbReference type="GO" id="GO:0005524">
    <property type="term" value="F:ATP binding"/>
    <property type="evidence" value="ECO:0007669"/>
    <property type="project" value="UniProtKB-UniRule"/>
</dbReference>
<feature type="domain" description="Protein kinase" evidence="7">
    <location>
        <begin position="301"/>
        <end position="558"/>
    </location>
</feature>
<dbReference type="SMART" id="SM00220">
    <property type="entry name" value="S_TKc"/>
    <property type="match status" value="2"/>
</dbReference>
<keyword evidence="9" id="KW-1185">Reference proteome</keyword>
<feature type="domain" description="AGC-kinase C-terminal" evidence="8">
    <location>
        <begin position="559"/>
        <end position="610"/>
    </location>
</feature>
<evidence type="ECO:0000256" key="4">
    <source>
        <dbReference type="ARBA" id="ARBA00022777"/>
    </source>
</evidence>
<proteinExistence type="predicted"/>
<dbReference type="WBParaSite" id="Minc3s00011g00702">
    <property type="protein sequence ID" value="Minc3s00011g00702"/>
    <property type="gene ID" value="Minc3s00011g00702"/>
</dbReference>
<keyword evidence="2" id="KW-0808">Transferase</keyword>
<dbReference type="PROSITE" id="PS51285">
    <property type="entry name" value="AGC_KINASE_CTER"/>
    <property type="match status" value="1"/>
</dbReference>
<evidence type="ECO:0000259" key="8">
    <source>
        <dbReference type="PROSITE" id="PS51285"/>
    </source>
</evidence>
<evidence type="ECO:0000256" key="6">
    <source>
        <dbReference type="PROSITE-ProRule" id="PRU10141"/>
    </source>
</evidence>
<protein>
    <submittedName>
        <fullName evidence="10">cGMP-dependent protein kinase</fullName>
    </submittedName>
</protein>
<evidence type="ECO:0000256" key="2">
    <source>
        <dbReference type="ARBA" id="ARBA00022679"/>
    </source>
</evidence>
<dbReference type="Proteomes" id="UP000887563">
    <property type="component" value="Unplaced"/>
</dbReference>
<reference evidence="10" key="1">
    <citation type="submission" date="2022-11" db="UniProtKB">
        <authorList>
            <consortium name="WormBaseParasite"/>
        </authorList>
    </citation>
    <scope>IDENTIFICATION</scope>
</reference>
<keyword evidence="5 6" id="KW-0067">ATP-binding</keyword>
<dbReference type="Gene3D" id="3.30.200.20">
    <property type="entry name" value="Phosphorylase Kinase, domain 1"/>
    <property type="match status" value="2"/>
</dbReference>
<dbReference type="GO" id="GO:0004690">
    <property type="term" value="F:cyclic nucleotide-dependent protein kinase activity"/>
    <property type="evidence" value="ECO:0007669"/>
    <property type="project" value="UniProtKB-ARBA"/>
</dbReference>
<evidence type="ECO:0000256" key="1">
    <source>
        <dbReference type="ARBA" id="ARBA00022527"/>
    </source>
</evidence>
<dbReference type="InterPro" id="IPR000719">
    <property type="entry name" value="Prot_kinase_dom"/>
</dbReference>